<feature type="compositionally biased region" description="Low complexity" evidence="2">
    <location>
        <begin position="321"/>
        <end position="339"/>
    </location>
</feature>
<name>A0A1I4KAF6_9ACTN</name>
<dbReference type="OrthoDB" id="4337345at2"/>
<keyword evidence="5" id="KW-1185">Reference proteome</keyword>
<sequence>MPRGRHRHAPPLHRMLAPFAVAAVALVSAAVPWLIGDAGDPEMVALRLPAAAAAAAAVTGAVLLRRWDREAGRRVGEVRAAKATAEWRAEERQAELETELEESLEIRRKAEDTLRSKRAELERLRTEHAALLRRYATAETERASALEGRRQLALEAAGPAKALTTGAADHRRASGAPTPLTYLQADEALRRLRLNAARQREREEHEERAEGEKRGGAGRGGAETVPAPEPGTSQQAQQAQQARPPQPPPRTPRRGGTAGPGEPYGQGSGGQGSGSRGSGAPKRGGFDFFGTHGARKRRRAPGPQGPAAGPSSDQEDDSARADASGDAPASGAAPEAPARTPSPAVAGKVIDLGEPGGDESADGGSAPADGESAGGESAAGTPRPAGPVRGLRRTRSA</sequence>
<accession>A0A1I4KAF6</accession>
<evidence type="ECO:0000313" key="4">
    <source>
        <dbReference type="EMBL" id="SFL75533.1"/>
    </source>
</evidence>
<feature type="region of interest" description="Disordered" evidence="2">
    <location>
        <begin position="198"/>
        <end position="397"/>
    </location>
</feature>
<gene>
    <name evidence="4" type="ORF">SAMN05192584_12636</name>
</gene>
<dbReference type="AlphaFoldDB" id="A0A1I4KAF6"/>
<keyword evidence="3" id="KW-1133">Transmembrane helix</keyword>
<feature type="compositionally biased region" description="Low complexity" evidence="2">
    <location>
        <begin position="362"/>
        <end position="380"/>
    </location>
</feature>
<evidence type="ECO:0000256" key="2">
    <source>
        <dbReference type="SAM" id="MobiDB-lite"/>
    </source>
</evidence>
<keyword evidence="3" id="KW-0472">Membrane</keyword>
<proteinExistence type="predicted"/>
<feature type="region of interest" description="Disordered" evidence="2">
    <location>
        <begin position="163"/>
        <end position="184"/>
    </location>
</feature>
<feature type="compositionally biased region" description="Low complexity" evidence="2">
    <location>
        <begin position="234"/>
        <end position="243"/>
    </location>
</feature>
<dbReference type="EMBL" id="FOSG01000026">
    <property type="protein sequence ID" value="SFL75533.1"/>
    <property type="molecule type" value="Genomic_DNA"/>
</dbReference>
<feature type="coiled-coil region" evidence="1">
    <location>
        <begin position="93"/>
        <end position="141"/>
    </location>
</feature>
<organism evidence="4 5">
    <name type="scientific">Streptomyces pini</name>
    <dbReference type="NCBI Taxonomy" id="1520580"/>
    <lineage>
        <taxon>Bacteria</taxon>
        <taxon>Bacillati</taxon>
        <taxon>Actinomycetota</taxon>
        <taxon>Actinomycetes</taxon>
        <taxon>Kitasatosporales</taxon>
        <taxon>Streptomycetaceae</taxon>
        <taxon>Streptomyces</taxon>
    </lineage>
</organism>
<feature type="compositionally biased region" description="Gly residues" evidence="2">
    <location>
        <begin position="256"/>
        <end position="277"/>
    </location>
</feature>
<protein>
    <recommendedName>
        <fullName evidence="6">Secreted protein</fullName>
    </recommendedName>
</protein>
<feature type="compositionally biased region" description="Basic and acidic residues" evidence="2">
    <location>
        <begin position="198"/>
        <end position="215"/>
    </location>
</feature>
<feature type="transmembrane region" description="Helical" evidence="3">
    <location>
        <begin position="45"/>
        <end position="64"/>
    </location>
</feature>
<evidence type="ECO:0008006" key="6">
    <source>
        <dbReference type="Google" id="ProtNLM"/>
    </source>
</evidence>
<evidence type="ECO:0000313" key="5">
    <source>
        <dbReference type="Proteomes" id="UP000198928"/>
    </source>
</evidence>
<dbReference type="RefSeq" id="WP_139238179.1">
    <property type="nucleotide sequence ID" value="NZ_FOSG01000026.1"/>
</dbReference>
<keyword evidence="1" id="KW-0175">Coiled coil</keyword>
<dbReference type="Proteomes" id="UP000198928">
    <property type="component" value="Unassembled WGS sequence"/>
</dbReference>
<keyword evidence="3" id="KW-0812">Transmembrane</keyword>
<evidence type="ECO:0000256" key="3">
    <source>
        <dbReference type="SAM" id="Phobius"/>
    </source>
</evidence>
<evidence type="ECO:0000256" key="1">
    <source>
        <dbReference type="SAM" id="Coils"/>
    </source>
</evidence>
<reference evidence="5" key="1">
    <citation type="submission" date="2016-10" db="EMBL/GenBank/DDBJ databases">
        <authorList>
            <person name="Varghese N."/>
            <person name="Submissions S."/>
        </authorList>
    </citation>
    <scope>NUCLEOTIDE SEQUENCE [LARGE SCALE GENOMIC DNA]</scope>
    <source>
        <strain evidence="5">PL19</strain>
    </source>
</reference>
<feature type="compositionally biased region" description="Low complexity" evidence="2">
    <location>
        <begin position="301"/>
        <end position="310"/>
    </location>
</feature>